<dbReference type="EMBL" id="KN831771">
    <property type="protein sequence ID" value="KIM46536.1"/>
    <property type="molecule type" value="Genomic_DNA"/>
</dbReference>
<accession>A0A0C3CRJ4</accession>
<dbReference type="Proteomes" id="UP000053424">
    <property type="component" value="Unassembled WGS sequence"/>
</dbReference>
<dbReference type="AlphaFoldDB" id="A0A0C3CRJ4"/>
<sequence length="507" mass="58150">MEKLSSVIFQHLHPIDFYNWIRVSKSFRKLLLGHDTLSVWRQAFLECGHPEAMIDFTFRIRHCDTCLFFQSLVSNYSSRQRTVCIAPILADFRNKLVPWSQEAIDIPEIERQVDEIRPLLAAIEKNVPGAQENYEKYKQATRESLHVVFDHLQRPFQQVEAVPDLHTWKDHSLRNIPIEVCIPSFPIWFPSFNFWQDFRRSLPVLEHNLEGVKSRRLLIVRLERQAAVKSQYNAYLRELSPQLWGYFPEFTRVCDVPSIRAYIWSDDESLTPPPDSIKAEFHSFVSDWTTFGKAELSSCITDQMPGYSEKSVPDLMNVATAVVVCAKKEWKGNLDQYPVLIGWEDARLHLDCIAPNNPQFVKSKDAPSFTFSTAGYRAAVHLLGLLGLSPTTTKANVSHAIGCPGRPESLVELTVEDTESVLLHERACLTLPAKSSWSCLHCSDYFQNLGKRKAVVLHVHTVMPRHEEMTTMVHETLTISPFGQEPVEHVDWHQVELWKGGALEMGE</sequence>
<reference evidence="1 2" key="1">
    <citation type="submission" date="2014-04" db="EMBL/GenBank/DDBJ databases">
        <authorList>
            <consortium name="DOE Joint Genome Institute"/>
            <person name="Kuo A."/>
            <person name="Gay G."/>
            <person name="Dore J."/>
            <person name="Kohler A."/>
            <person name="Nagy L.G."/>
            <person name="Floudas D."/>
            <person name="Copeland A."/>
            <person name="Barry K.W."/>
            <person name="Cichocki N."/>
            <person name="Veneault-Fourrey C."/>
            <person name="LaButti K."/>
            <person name="Lindquist E.A."/>
            <person name="Lipzen A."/>
            <person name="Lundell T."/>
            <person name="Morin E."/>
            <person name="Murat C."/>
            <person name="Sun H."/>
            <person name="Tunlid A."/>
            <person name="Henrissat B."/>
            <person name="Grigoriev I.V."/>
            <person name="Hibbett D.S."/>
            <person name="Martin F."/>
            <person name="Nordberg H.P."/>
            <person name="Cantor M.N."/>
            <person name="Hua S.X."/>
        </authorList>
    </citation>
    <scope>NUCLEOTIDE SEQUENCE [LARGE SCALE GENOMIC DNA]</scope>
    <source>
        <strain evidence="2">h7</strain>
    </source>
</reference>
<dbReference type="HOGENOM" id="CLU_010790_5_1_1"/>
<reference evidence="2" key="2">
    <citation type="submission" date="2015-01" db="EMBL/GenBank/DDBJ databases">
        <title>Evolutionary Origins and Diversification of the Mycorrhizal Mutualists.</title>
        <authorList>
            <consortium name="DOE Joint Genome Institute"/>
            <consortium name="Mycorrhizal Genomics Consortium"/>
            <person name="Kohler A."/>
            <person name="Kuo A."/>
            <person name="Nagy L.G."/>
            <person name="Floudas D."/>
            <person name="Copeland A."/>
            <person name="Barry K.W."/>
            <person name="Cichocki N."/>
            <person name="Veneault-Fourrey C."/>
            <person name="LaButti K."/>
            <person name="Lindquist E.A."/>
            <person name="Lipzen A."/>
            <person name="Lundell T."/>
            <person name="Morin E."/>
            <person name="Murat C."/>
            <person name="Riley R."/>
            <person name="Ohm R."/>
            <person name="Sun H."/>
            <person name="Tunlid A."/>
            <person name="Henrissat B."/>
            <person name="Grigoriev I.V."/>
            <person name="Hibbett D.S."/>
            <person name="Martin F."/>
        </authorList>
    </citation>
    <scope>NUCLEOTIDE SEQUENCE [LARGE SCALE GENOMIC DNA]</scope>
    <source>
        <strain evidence="2">h7</strain>
    </source>
</reference>
<proteinExistence type="predicted"/>
<gene>
    <name evidence="1" type="ORF">M413DRAFT_8346</name>
</gene>
<protein>
    <recommendedName>
        <fullName evidence="3">F-box domain-containing protein</fullName>
    </recommendedName>
</protein>
<evidence type="ECO:0000313" key="2">
    <source>
        <dbReference type="Proteomes" id="UP000053424"/>
    </source>
</evidence>
<keyword evidence="2" id="KW-1185">Reference proteome</keyword>
<organism evidence="1 2">
    <name type="scientific">Hebeloma cylindrosporum</name>
    <dbReference type="NCBI Taxonomy" id="76867"/>
    <lineage>
        <taxon>Eukaryota</taxon>
        <taxon>Fungi</taxon>
        <taxon>Dikarya</taxon>
        <taxon>Basidiomycota</taxon>
        <taxon>Agaricomycotina</taxon>
        <taxon>Agaricomycetes</taxon>
        <taxon>Agaricomycetidae</taxon>
        <taxon>Agaricales</taxon>
        <taxon>Agaricineae</taxon>
        <taxon>Hymenogastraceae</taxon>
        <taxon>Hebeloma</taxon>
    </lineage>
</organism>
<evidence type="ECO:0008006" key="3">
    <source>
        <dbReference type="Google" id="ProtNLM"/>
    </source>
</evidence>
<evidence type="ECO:0000313" key="1">
    <source>
        <dbReference type="EMBL" id="KIM46536.1"/>
    </source>
</evidence>
<name>A0A0C3CRJ4_HEBCY</name>